<dbReference type="EMBL" id="DSMU01000250">
    <property type="protein sequence ID" value="HEL65818.1"/>
    <property type="molecule type" value="Genomic_DNA"/>
</dbReference>
<accession>A0A7C2IPI6</accession>
<proteinExistence type="predicted"/>
<reference evidence="1" key="1">
    <citation type="journal article" date="2020" name="mSystems">
        <title>Genome- and Community-Level Interaction Insights into Carbon Utilization and Element Cycling Functions of Hydrothermarchaeota in Hydrothermal Sediment.</title>
        <authorList>
            <person name="Zhou Z."/>
            <person name="Liu Y."/>
            <person name="Xu W."/>
            <person name="Pan J."/>
            <person name="Luo Z.H."/>
            <person name="Li M."/>
        </authorList>
    </citation>
    <scope>NUCLEOTIDE SEQUENCE [LARGE SCALE GENOMIC DNA]</scope>
    <source>
        <strain evidence="1">SpSt-300</strain>
    </source>
</reference>
<gene>
    <name evidence="1" type="ORF">ENQ34_03940</name>
</gene>
<name>A0A7C2IPI6_9THEO</name>
<dbReference type="AlphaFoldDB" id="A0A7C2IPI6"/>
<sequence>MFTVEVEKRAENEVFTFDDVAKTARVFHEDCGGGAVKWDPPQDCGCPWEFSCQKCQIKATVPAILETKLKITETALDGQERVIGNDIRVIPKK</sequence>
<evidence type="ECO:0000313" key="1">
    <source>
        <dbReference type="EMBL" id="HEL65818.1"/>
    </source>
</evidence>
<protein>
    <submittedName>
        <fullName evidence="1">Uncharacterized protein</fullName>
    </submittedName>
</protein>
<comment type="caution">
    <text evidence="1">The sequence shown here is derived from an EMBL/GenBank/DDBJ whole genome shotgun (WGS) entry which is preliminary data.</text>
</comment>
<organism evidence="1">
    <name type="scientific">Ammonifex degensii</name>
    <dbReference type="NCBI Taxonomy" id="42838"/>
    <lineage>
        <taxon>Bacteria</taxon>
        <taxon>Bacillati</taxon>
        <taxon>Bacillota</taxon>
        <taxon>Clostridia</taxon>
        <taxon>Thermoanaerobacterales</taxon>
        <taxon>Thermoanaerobacteraceae</taxon>
        <taxon>Ammonifex</taxon>
    </lineage>
</organism>